<dbReference type="AlphaFoldDB" id="A0A0C3BMZ9"/>
<name>A0A0C3BMZ9_HEBCY</name>
<keyword evidence="5" id="KW-0963">Cytoplasm</keyword>
<dbReference type="GO" id="GO:0008180">
    <property type="term" value="C:COP9 signalosome"/>
    <property type="evidence" value="ECO:0007669"/>
    <property type="project" value="UniProtKB-KW"/>
</dbReference>
<evidence type="ECO:0000256" key="5">
    <source>
        <dbReference type="ARBA" id="ARBA00022490"/>
    </source>
</evidence>
<evidence type="ECO:0000256" key="7">
    <source>
        <dbReference type="ARBA" id="ARBA00023242"/>
    </source>
</evidence>
<organism evidence="9 10">
    <name type="scientific">Hebeloma cylindrosporum</name>
    <dbReference type="NCBI Taxonomy" id="76867"/>
    <lineage>
        <taxon>Eukaryota</taxon>
        <taxon>Fungi</taxon>
        <taxon>Dikarya</taxon>
        <taxon>Basidiomycota</taxon>
        <taxon>Agaricomycotina</taxon>
        <taxon>Agaricomycetes</taxon>
        <taxon>Agaricomycetidae</taxon>
        <taxon>Agaricales</taxon>
        <taxon>Agaricineae</taxon>
        <taxon>Hymenogastraceae</taxon>
        <taxon>Hebeloma</taxon>
    </lineage>
</organism>
<feature type="domain" description="PCI" evidence="8">
    <location>
        <begin position="208"/>
        <end position="370"/>
    </location>
</feature>
<dbReference type="OrthoDB" id="29061at2759"/>
<comment type="similarity">
    <text evidence="3">Belongs to the CSN3 family.</text>
</comment>
<evidence type="ECO:0000256" key="3">
    <source>
        <dbReference type="ARBA" id="ARBA00007084"/>
    </source>
</evidence>
<dbReference type="PANTHER" id="PTHR10758:SF1">
    <property type="entry name" value="COP9 SIGNALOSOME COMPLEX SUBUNIT 3"/>
    <property type="match status" value="1"/>
</dbReference>
<dbReference type="EMBL" id="KN831793">
    <property type="protein sequence ID" value="KIM38050.1"/>
    <property type="molecule type" value="Genomic_DNA"/>
</dbReference>
<evidence type="ECO:0000256" key="2">
    <source>
        <dbReference type="ARBA" id="ARBA00004496"/>
    </source>
</evidence>
<dbReference type="HOGENOM" id="CLU_028825_2_1_1"/>
<dbReference type="Pfam" id="PF01399">
    <property type="entry name" value="PCI"/>
    <property type="match status" value="1"/>
</dbReference>
<keyword evidence="6" id="KW-0736">Signalosome</keyword>
<dbReference type="PANTHER" id="PTHR10758">
    <property type="entry name" value="26S PROTEASOME NON-ATPASE REGULATORY SUBUNIT 3/COP9 SIGNALOSOME COMPLEX SUBUNIT 3"/>
    <property type="match status" value="1"/>
</dbReference>
<dbReference type="InterPro" id="IPR055089">
    <property type="entry name" value="COP9_N"/>
</dbReference>
<evidence type="ECO:0000259" key="8">
    <source>
        <dbReference type="PROSITE" id="PS50250"/>
    </source>
</evidence>
<reference evidence="10" key="2">
    <citation type="submission" date="2015-01" db="EMBL/GenBank/DDBJ databases">
        <title>Evolutionary Origins and Diversification of the Mycorrhizal Mutualists.</title>
        <authorList>
            <consortium name="DOE Joint Genome Institute"/>
            <consortium name="Mycorrhizal Genomics Consortium"/>
            <person name="Kohler A."/>
            <person name="Kuo A."/>
            <person name="Nagy L.G."/>
            <person name="Floudas D."/>
            <person name="Copeland A."/>
            <person name="Barry K.W."/>
            <person name="Cichocki N."/>
            <person name="Veneault-Fourrey C."/>
            <person name="LaButti K."/>
            <person name="Lindquist E.A."/>
            <person name="Lipzen A."/>
            <person name="Lundell T."/>
            <person name="Morin E."/>
            <person name="Murat C."/>
            <person name="Riley R."/>
            <person name="Ohm R."/>
            <person name="Sun H."/>
            <person name="Tunlid A."/>
            <person name="Henrissat B."/>
            <person name="Grigoriev I.V."/>
            <person name="Hibbett D.S."/>
            <person name="Martin F."/>
        </authorList>
    </citation>
    <scope>NUCLEOTIDE SEQUENCE [LARGE SCALE GENOMIC DNA]</scope>
    <source>
        <strain evidence="10">h7</strain>
    </source>
</reference>
<dbReference type="InterPro" id="IPR000717">
    <property type="entry name" value="PCI_dom"/>
</dbReference>
<evidence type="ECO:0000256" key="6">
    <source>
        <dbReference type="ARBA" id="ARBA00022790"/>
    </source>
</evidence>
<dbReference type="Proteomes" id="UP000053424">
    <property type="component" value="Unassembled WGS sequence"/>
</dbReference>
<proteinExistence type="inferred from homology"/>
<gene>
    <name evidence="9" type="ORF">M413DRAFT_448084</name>
</gene>
<dbReference type="GO" id="GO:0006511">
    <property type="term" value="P:ubiquitin-dependent protein catabolic process"/>
    <property type="evidence" value="ECO:0007669"/>
    <property type="project" value="TreeGrafter"/>
</dbReference>
<comment type="subcellular location">
    <subcellularLocation>
        <location evidence="2">Cytoplasm</location>
    </subcellularLocation>
    <subcellularLocation>
        <location evidence="1">Nucleus</location>
    </subcellularLocation>
</comment>
<dbReference type="InterPro" id="IPR050756">
    <property type="entry name" value="CSN3"/>
</dbReference>
<reference evidence="9 10" key="1">
    <citation type="submission" date="2014-04" db="EMBL/GenBank/DDBJ databases">
        <authorList>
            <consortium name="DOE Joint Genome Institute"/>
            <person name="Kuo A."/>
            <person name="Gay G."/>
            <person name="Dore J."/>
            <person name="Kohler A."/>
            <person name="Nagy L.G."/>
            <person name="Floudas D."/>
            <person name="Copeland A."/>
            <person name="Barry K.W."/>
            <person name="Cichocki N."/>
            <person name="Veneault-Fourrey C."/>
            <person name="LaButti K."/>
            <person name="Lindquist E.A."/>
            <person name="Lipzen A."/>
            <person name="Lundell T."/>
            <person name="Morin E."/>
            <person name="Murat C."/>
            <person name="Sun H."/>
            <person name="Tunlid A."/>
            <person name="Henrissat B."/>
            <person name="Grigoriev I.V."/>
            <person name="Hibbett D.S."/>
            <person name="Martin F."/>
            <person name="Nordberg H.P."/>
            <person name="Cantor M.N."/>
            <person name="Hua S.X."/>
        </authorList>
    </citation>
    <scope>NUCLEOTIDE SEQUENCE [LARGE SCALE GENOMIC DNA]</scope>
    <source>
        <strain evidence="10">h7</strain>
    </source>
</reference>
<dbReference type="PROSITE" id="PS50250">
    <property type="entry name" value="PCI"/>
    <property type="match status" value="1"/>
</dbReference>
<dbReference type="STRING" id="686832.A0A0C3BMZ9"/>
<evidence type="ECO:0000313" key="9">
    <source>
        <dbReference type="EMBL" id="KIM38050.1"/>
    </source>
</evidence>
<dbReference type="Pfam" id="PF22788">
    <property type="entry name" value="COP9_hel_rpt"/>
    <property type="match status" value="1"/>
</dbReference>
<keyword evidence="7" id="KW-0539">Nucleus</keyword>
<accession>A0A0C3BMZ9</accession>
<evidence type="ECO:0000256" key="1">
    <source>
        <dbReference type="ARBA" id="ARBA00004123"/>
    </source>
</evidence>
<protein>
    <recommendedName>
        <fullName evidence="4">COP9 signalosome complex subunit 3</fullName>
    </recommendedName>
</protein>
<keyword evidence="10" id="KW-1185">Reference proteome</keyword>
<evidence type="ECO:0000313" key="10">
    <source>
        <dbReference type="Proteomes" id="UP000053424"/>
    </source>
</evidence>
<sequence length="437" mass="48912">MSSSNTTVFIDHVLGQITSSNNIANLNHTLKTGLQSKETVLSSFLSNGQDPLQVLDVRTHTLGALYILSSRLSANFTNIPPPPWAVVEAFCRNFNPDHARLAPERVTKLAKGIQRLGSHSGNLALAIQPLYHLVMQYPPNPAYLTTIHPIFVLTCVSTRYFQHALPVLSNPITEIDTAFLSPDLHYSDNLSYHYTGGVALAALKRWKEAEEFFEICVTSPGNYPAALQMEALKKLRLVQLISTGKVSNLPKYTNSLLLRLFKNTPYNAFINAYPNNSALMREIYDKERQVFQTDRNIGLIQQAAVRAPRWVLKKLTATYVTLHLSDIGRVVKIDSEDEVRALLLSMIESNDITAQIDANGTVTFSDPPAQFTKEQVDSVLRDVQEQTALLSYLEQEVGRSKEFLNKVVKTNEAVWMPTEEDVFANIGAQNWEDSVYS</sequence>
<dbReference type="GO" id="GO:0005737">
    <property type="term" value="C:cytoplasm"/>
    <property type="evidence" value="ECO:0007669"/>
    <property type="project" value="UniProtKB-SubCell"/>
</dbReference>
<evidence type="ECO:0000256" key="4">
    <source>
        <dbReference type="ARBA" id="ARBA00014878"/>
    </source>
</evidence>